<dbReference type="InterPro" id="IPR048015">
    <property type="entry name" value="NTP-PPase_MazG-like_N"/>
</dbReference>
<dbReference type="CDD" id="cd11528">
    <property type="entry name" value="NTP-PPase_MazG_Nterm"/>
    <property type="match status" value="1"/>
</dbReference>
<keyword evidence="2" id="KW-0378">Hydrolase</keyword>
<dbReference type="InterPro" id="IPR048011">
    <property type="entry name" value="NTP-PPase_MazG-like_C"/>
</dbReference>
<dbReference type="NCBIfam" id="TIGR00444">
    <property type="entry name" value="mazG"/>
    <property type="match status" value="1"/>
</dbReference>
<evidence type="ECO:0000313" key="3">
    <source>
        <dbReference type="Proteomes" id="UP000255328"/>
    </source>
</evidence>
<dbReference type="Gene3D" id="1.10.287.1080">
    <property type="entry name" value="MazG-like"/>
    <property type="match status" value="2"/>
</dbReference>
<dbReference type="GO" id="GO:0046081">
    <property type="term" value="P:dUTP catabolic process"/>
    <property type="evidence" value="ECO:0007669"/>
    <property type="project" value="TreeGrafter"/>
</dbReference>
<dbReference type="OrthoDB" id="9808939at2"/>
<dbReference type="RefSeq" id="WP_115271174.1">
    <property type="nucleotide sequence ID" value="NZ_CASFEE010000028.1"/>
</dbReference>
<name>A0A377H063_9FUSO</name>
<keyword evidence="3" id="KW-1185">Reference proteome</keyword>
<dbReference type="PANTHER" id="PTHR30522">
    <property type="entry name" value="NUCLEOSIDE TRIPHOSPHATE PYROPHOSPHOHYDROLASE"/>
    <property type="match status" value="1"/>
</dbReference>
<dbReference type="CDD" id="cd11529">
    <property type="entry name" value="NTP-PPase_MazG_Cterm"/>
    <property type="match status" value="1"/>
</dbReference>
<accession>A0A377H063</accession>
<dbReference type="EC" id="3.6.1.8" evidence="2"/>
<dbReference type="InterPro" id="IPR004518">
    <property type="entry name" value="MazG-like_dom"/>
</dbReference>
<dbReference type="GO" id="GO:0046052">
    <property type="term" value="P:UTP catabolic process"/>
    <property type="evidence" value="ECO:0007669"/>
    <property type="project" value="TreeGrafter"/>
</dbReference>
<dbReference type="GO" id="GO:0046076">
    <property type="term" value="P:dTTP catabolic process"/>
    <property type="evidence" value="ECO:0007669"/>
    <property type="project" value="TreeGrafter"/>
</dbReference>
<dbReference type="GO" id="GO:0047693">
    <property type="term" value="F:ATP diphosphatase activity"/>
    <property type="evidence" value="ECO:0007669"/>
    <property type="project" value="UniProtKB-EC"/>
</dbReference>
<evidence type="ECO:0000259" key="1">
    <source>
        <dbReference type="Pfam" id="PF03819"/>
    </source>
</evidence>
<dbReference type="Proteomes" id="UP000255328">
    <property type="component" value="Unassembled WGS sequence"/>
</dbReference>
<dbReference type="GO" id="GO:0046047">
    <property type="term" value="P:TTP catabolic process"/>
    <property type="evidence" value="ECO:0007669"/>
    <property type="project" value="TreeGrafter"/>
</dbReference>
<dbReference type="NCBIfam" id="NF007113">
    <property type="entry name" value="PRK09562.1"/>
    <property type="match status" value="1"/>
</dbReference>
<dbReference type="Pfam" id="PF03819">
    <property type="entry name" value="MazG"/>
    <property type="match status" value="2"/>
</dbReference>
<evidence type="ECO:0000313" key="2">
    <source>
        <dbReference type="EMBL" id="STO32214.1"/>
    </source>
</evidence>
<dbReference type="PANTHER" id="PTHR30522:SF0">
    <property type="entry name" value="NUCLEOSIDE TRIPHOSPHATE PYROPHOSPHOHYDROLASE"/>
    <property type="match status" value="1"/>
</dbReference>
<reference evidence="2 3" key="1">
    <citation type="submission" date="2018-06" db="EMBL/GenBank/DDBJ databases">
        <authorList>
            <consortium name="Pathogen Informatics"/>
            <person name="Doyle S."/>
        </authorList>
    </citation>
    <scope>NUCLEOTIDE SEQUENCE [LARGE SCALE GENOMIC DNA]</scope>
    <source>
        <strain evidence="2 3">NCTC10723</strain>
    </source>
</reference>
<dbReference type="AlphaFoldDB" id="A0A377H063"/>
<feature type="domain" description="NTP pyrophosphohydrolase MazG-like" evidence="1">
    <location>
        <begin position="163"/>
        <end position="224"/>
    </location>
</feature>
<dbReference type="FunFam" id="1.10.287.1080:FF:000003">
    <property type="entry name" value="Nucleoside triphosphate pyrophosphohydrolase"/>
    <property type="match status" value="1"/>
</dbReference>
<dbReference type="EMBL" id="UGGU01000003">
    <property type="protein sequence ID" value="STO32214.1"/>
    <property type="molecule type" value="Genomic_DNA"/>
</dbReference>
<protein>
    <submittedName>
        <fullName evidence="2">Nucleoside triphosphate pyrophosphohydrolase</fullName>
        <ecNumber evidence="2">3.6.1.8</ecNumber>
    </submittedName>
</protein>
<organism evidence="2 3">
    <name type="scientific">Fusobacterium necrogenes</name>
    <dbReference type="NCBI Taxonomy" id="858"/>
    <lineage>
        <taxon>Bacteria</taxon>
        <taxon>Fusobacteriati</taxon>
        <taxon>Fusobacteriota</taxon>
        <taxon>Fusobacteriia</taxon>
        <taxon>Fusobacteriales</taxon>
        <taxon>Fusobacteriaceae</taxon>
        <taxon>Fusobacterium</taxon>
    </lineage>
</organism>
<gene>
    <name evidence="2" type="primary">mazG</name>
    <name evidence="2" type="ORF">NCTC10723_01703</name>
</gene>
<sequence>MKEFDRLVEIIDILRSENGCPWDREQTLETLRPCLREEVAELLEAMEGDIEEHKSELGDVLMNIIFQADIREKEGKFNIADVINEVSEKLIRRHPHVFKEKNSEISTKEVLTNWDEIKKTEKLHENRKSVIDGVPKYLPALSKAQKIQKKASKVGFDWDNVEQVFDKIYEELDELKVEIERKDKEKMKDELGDVLFSIVNIARFLDIDATEALEGTIKKFDKRFRYVEQNCDIEKTSLENLEKLWQNAKKAIDL</sequence>
<feature type="domain" description="NTP pyrophosphohydrolase MazG-like" evidence="1">
    <location>
        <begin position="26"/>
        <end position="98"/>
    </location>
</feature>
<dbReference type="FunFam" id="1.10.287.1080:FF:000001">
    <property type="entry name" value="Nucleoside triphosphate pyrophosphohydrolase"/>
    <property type="match status" value="1"/>
</dbReference>
<proteinExistence type="predicted"/>
<dbReference type="GO" id="GO:0006203">
    <property type="term" value="P:dGTP catabolic process"/>
    <property type="evidence" value="ECO:0007669"/>
    <property type="project" value="TreeGrafter"/>
</dbReference>
<dbReference type="SUPFAM" id="SSF101386">
    <property type="entry name" value="all-alpha NTP pyrophosphatases"/>
    <property type="match status" value="2"/>
</dbReference>
<dbReference type="InterPro" id="IPR011551">
    <property type="entry name" value="NTP_PyrPHydrolase_MazG"/>
</dbReference>
<dbReference type="GO" id="GO:0046061">
    <property type="term" value="P:dATP catabolic process"/>
    <property type="evidence" value="ECO:0007669"/>
    <property type="project" value="TreeGrafter"/>
</dbReference>
<dbReference type="GO" id="GO:0006950">
    <property type="term" value="P:response to stress"/>
    <property type="evidence" value="ECO:0007669"/>
    <property type="project" value="UniProtKB-ARBA"/>
</dbReference>